<dbReference type="GO" id="GO:0006631">
    <property type="term" value="P:fatty acid metabolic process"/>
    <property type="evidence" value="ECO:0007669"/>
    <property type="project" value="TreeGrafter"/>
</dbReference>
<reference evidence="2" key="1">
    <citation type="submission" date="2020-04" db="EMBL/GenBank/DDBJ databases">
        <authorList>
            <person name="Alioto T."/>
            <person name="Alioto T."/>
            <person name="Gomez Garrido J."/>
        </authorList>
    </citation>
    <scope>NUCLEOTIDE SEQUENCE</scope>
    <source>
        <strain evidence="2">A484AB</strain>
    </source>
</reference>
<dbReference type="InterPro" id="IPR042231">
    <property type="entry name" value="Cho/carn_acyl_trans_2"/>
</dbReference>
<evidence type="ECO:0000313" key="3">
    <source>
        <dbReference type="Proteomes" id="UP001152795"/>
    </source>
</evidence>
<dbReference type="Pfam" id="PF00755">
    <property type="entry name" value="Carn_acyltransf"/>
    <property type="match status" value="1"/>
</dbReference>
<dbReference type="OrthoDB" id="240216at2759"/>
<dbReference type="GO" id="GO:0004095">
    <property type="term" value="F:carnitine O-palmitoyltransferase activity"/>
    <property type="evidence" value="ECO:0007669"/>
    <property type="project" value="TreeGrafter"/>
</dbReference>
<proteinExistence type="predicted"/>
<dbReference type="Gene3D" id="3.30.559.70">
    <property type="entry name" value="Choline/Carnitine o-acyltransferase, domain 2"/>
    <property type="match status" value="1"/>
</dbReference>
<keyword evidence="1" id="KW-0808">Transferase</keyword>
<dbReference type="PANTHER" id="PTHR22589:SF31">
    <property type="entry name" value="CARNITINE O-PALMITOYLTRANSFERASE"/>
    <property type="match status" value="1"/>
</dbReference>
<dbReference type="GO" id="GO:0005739">
    <property type="term" value="C:mitochondrion"/>
    <property type="evidence" value="ECO:0007669"/>
    <property type="project" value="TreeGrafter"/>
</dbReference>
<dbReference type="GO" id="GO:0009437">
    <property type="term" value="P:carnitine metabolic process"/>
    <property type="evidence" value="ECO:0007669"/>
    <property type="project" value="TreeGrafter"/>
</dbReference>
<dbReference type="Proteomes" id="UP001152795">
    <property type="component" value="Unassembled WGS sequence"/>
</dbReference>
<accession>A0A7D9LJD2</accession>
<gene>
    <name evidence="2" type="ORF">PACLA_8A000317</name>
</gene>
<organism evidence="2 3">
    <name type="scientific">Paramuricea clavata</name>
    <name type="common">Red gorgonian</name>
    <name type="synonym">Violescent sea-whip</name>
    <dbReference type="NCBI Taxonomy" id="317549"/>
    <lineage>
        <taxon>Eukaryota</taxon>
        <taxon>Metazoa</taxon>
        <taxon>Cnidaria</taxon>
        <taxon>Anthozoa</taxon>
        <taxon>Octocorallia</taxon>
        <taxon>Malacalcyonacea</taxon>
        <taxon>Plexauridae</taxon>
        <taxon>Paramuricea</taxon>
    </lineage>
</organism>
<comment type="caution">
    <text evidence="2">The sequence shown here is derived from an EMBL/GenBank/DDBJ whole genome shotgun (WGS) entry which is preliminary data.</text>
</comment>
<evidence type="ECO:0000256" key="1">
    <source>
        <dbReference type="ARBA" id="ARBA00023315"/>
    </source>
</evidence>
<protein>
    <submittedName>
        <fullName evidence="2">Carnitine O-palmitoyltransferase 1, muscle isoform isoform X1</fullName>
    </submittedName>
</protein>
<dbReference type="PANTHER" id="PTHR22589">
    <property type="entry name" value="CARNITINE O-ACYLTRANSFERASE"/>
    <property type="match status" value="1"/>
</dbReference>
<evidence type="ECO:0000313" key="2">
    <source>
        <dbReference type="EMBL" id="CAB4033440.1"/>
    </source>
</evidence>
<keyword evidence="1" id="KW-0012">Acyltransferase</keyword>
<dbReference type="InterPro" id="IPR000542">
    <property type="entry name" value="Carn_acyl_trans"/>
</dbReference>
<dbReference type="AlphaFoldDB" id="A0A7D9LJD2"/>
<dbReference type="EMBL" id="CACRXK020019248">
    <property type="protein sequence ID" value="CAB4033440.1"/>
    <property type="molecule type" value="Genomic_DNA"/>
</dbReference>
<keyword evidence="3" id="KW-1185">Reference proteome</keyword>
<dbReference type="InterPro" id="IPR039551">
    <property type="entry name" value="Cho/carn_acyl_trans"/>
</dbReference>
<name>A0A7D9LJD2_PARCT</name>
<sequence length="145" mass="16800">MLSTLIFCRKTWAETREEVFHNGVNHTSLKTIENSAFVLVLSDQEHAYDENDATKYNDLAKYALHGEGDNIWFDKSFNIIVFKNGKFGVNVEHAWADAPIMSQFFEWVIDCETNKLGYDENGRCLGEAEYSLNTPERLQWKIPEK</sequence>
<dbReference type="SUPFAM" id="SSF52777">
    <property type="entry name" value="CoA-dependent acyltransferases"/>
    <property type="match status" value="1"/>
</dbReference>
<feature type="non-terminal residue" evidence="2">
    <location>
        <position position="1"/>
    </location>
</feature>